<evidence type="ECO:0000313" key="13">
    <source>
        <dbReference type="EMBL" id="KDR21877.1"/>
    </source>
</evidence>
<dbReference type="InterPro" id="IPR035246">
    <property type="entry name" value="Spermidine_synt_N"/>
</dbReference>
<evidence type="ECO:0000256" key="3">
    <source>
        <dbReference type="ARBA" id="ARBA00011774"/>
    </source>
</evidence>
<dbReference type="Proteomes" id="UP000027135">
    <property type="component" value="Unassembled WGS sequence"/>
</dbReference>
<dbReference type="Pfam" id="PF01564">
    <property type="entry name" value="Spermine_synth"/>
    <property type="match status" value="1"/>
</dbReference>
<evidence type="ECO:0000256" key="2">
    <source>
        <dbReference type="ARBA" id="ARBA00007867"/>
    </source>
</evidence>
<dbReference type="EC" id="2.5.1.16" evidence="4"/>
<dbReference type="PANTHER" id="PTHR11558">
    <property type="entry name" value="SPERMIDINE/SPERMINE SYNTHASE"/>
    <property type="match status" value="1"/>
</dbReference>
<keyword evidence="5 10" id="KW-0808">Transferase</keyword>
<sequence length="310" mass="34211">MNGMKEGWFSELSSLWPGISLSLEVNEVLHSEKSDFQDILVLQTKSHGRALILDGIIQCTESDEFAYQEMISFLPLCSHPLPKKVLIVGGGDGGVAREVAKHPGVESIVQVEIDSHVLEVSKKFLPFMGTGLTNPKLTLHVGDGFRFMAQHRQEFDVIITDSSDPVGPAVSLFQQSYFELMRGALKPGGIVCSQAGTVWANIDIVAQTFQHCHLTFRKASFACAAVPTYPTGQIGFVLGSLSPETNFKEPLRIFSETELDSFNLHYYSAEVHRAAFVLPRFAKKALDEIINSVTDETEPLLSKDAVKSFY</sequence>
<dbReference type="InterPro" id="IPR037163">
    <property type="entry name" value="Spermidine_synt_N_sf"/>
</dbReference>
<dbReference type="OrthoDB" id="38125at2759"/>
<dbReference type="InterPro" id="IPR001045">
    <property type="entry name" value="Spermi_synthase"/>
</dbReference>
<evidence type="ECO:0000259" key="12">
    <source>
        <dbReference type="PROSITE" id="PS51006"/>
    </source>
</evidence>
<evidence type="ECO:0000256" key="9">
    <source>
        <dbReference type="ARBA" id="ARBA00082964"/>
    </source>
</evidence>
<dbReference type="SUPFAM" id="SSF53335">
    <property type="entry name" value="S-adenosyl-L-methionine-dependent methyltransferases"/>
    <property type="match status" value="1"/>
</dbReference>
<dbReference type="NCBIfam" id="NF002010">
    <property type="entry name" value="PRK00811.1"/>
    <property type="match status" value="1"/>
</dbReference>
<dbReference type="Pfam" id="PF17284">
    <property type="entry name" value="Spermine_synt_N"/>
    <property type="match status" value="1"/>
</dbReference>
<dbReference type="FunFam" id="2.30.140.10:FF:000001">
    <property type="entry name" value="SPE3p Spermidine synthase"/>
    <property type="match status" value="1"/>
</dbReference>
<dbReference type="EMBL" id="KK852531">
    <property type="protein sequence ID" value="KDR21877.1"/>
    <property type="molecule type" value="Genomic_DNA"/>
</dbReference>
<dbReference type="eggNOG" id="KOG1562">
    <property type="taxonomic scope" value="Eukaryota"/>
</dbReference>
<dbReference type="FunCoup" id="A0A067RDN0">
    <property type="interactions" value="1085"/>
</dbReference>
<protein>
    <recommendedName>
        <fullName evidence="8">Spermidine synthase</fullName>
        <ecNumber evidence="4">2.5.1.16</ecNumber>
    </recommendedName>
    <alternativeName>
        <fullName evidence="9">Putrescine aminopropyltransferase</fullName>
    </alternativeName>
</protein>
<dbReference type="InterPro" id="IPR029063">
    <property type="entry name" value="SAM-dependent_MTases_sf"/>
</dbReference>
<evidence type="ECO:0000256" key="5">
    <source>
        <dbReference type="ARBA" id="ARBA00022679"/>
    </source>
</evidence>
<dbReference type="Gene3D" id="2.30.140.10">
    <property type="entry name" value="Spermidine synthase, tetramerisation domain"/>
    <property type="match status" value="1"/>
</dbReference>
<comment type="similarity">
    <text evidence="2 11">Belongs to the spermidine/spermine synthase family.</text>
</comment>
<evidence type="ECO:0000256" key="1">
    <source>
        <dbReference type="ARBA" id="ARBA00005123"/>
    </source>
</evidence>
<comment type="function">
    <text evidence="7">Catalyzes the production of spermidine from putrescine and decarboxylated S-adenosylmethionine (dcSAM). Has a strong preference for putrescine as substrate, and has very low activity towards 1,3-diaminopropane. Has extremely low activity towards spermidine.</text>
</comment>
<dbReference type="FunFam" id="3.40.50.150:FF:000013">
    <property type="entry name" value="Spermidine synthase"/>
    <property type="match status" value="1"/>
</dbReference>
<evidence type="ECO:0000256" key="6">
    <source>
        <dbReference type="ARBA" id="ARBA00049307"/>
    </source>
</evidence>
<evidence type="ECO:0000256" key="7">
    <source>
        <dbReference type="ARBA" id="ARBA00053963"/>
    </source>
</evidence>
<feature type="active site" description="Proton acceptor" evidence="10">
    <location>
        <position position="161"/>
    </location>
</feature>
<evidence type="ECO:0000256" key="4">
    <source>
        <dbReference type="ARBA" id="ARBA00012455"/>
    </source>
</evidence>
<comment type="catalytic activity">
    <reaction evidence="6">
        <text>S-adenosyl 3-(methylsulfanyl)propylamine + putrescine = S-methyl-5'-thioadenosine + spermidine + H(+)</text>
        <dbReference type="Rhea" id="RHEA:12721"/>
        <dbReference type="ChEBI" id="CHEBI:15378"/>
        <dbReference type="ChEBI" id="CHEBI:17509"/>
        <dbReference type="ChEBI" id="CHEBI:57443"/>
        <dbReference type="ChEBI" id="CHEBI:57834"/>
        <dbReference type="ChEBI" id="CHEBI:326268"/>
        <dbReference type="EC" id="2.5.1.16"/>
    </reaction>
</comment>
<name>A0A067RDN0_ZOONE</name>
<dbReference type="Gene3D" id="3.40.50.150">
    <property type="entry name" value="Vaccinia Virus protein VP39"/>
    <property type="match status" value="1"/>
</dbReference>
<comment type="pathway">
    <text evidence="1">Amine and polyamine biosynthesis; spermidine biosynthesis; spermidine from putrescine: step 1/1.</text>
</comment>
<dbReference type="InterPro" id="IPR030374">
    <property type="entry name" value="PABS"/>
</dbReference>
<dbReference type="PROSITE" id="PS01330">
    <property type="entry name" value="PABS_1"/>
    <property type="match status" value="1"/>
</dbReference>
<dbReference type="AlphaFoldDB" id="A0A067RDN0"/>
<keyword evidence="14" id="KW-1185">Reference proteome</keyword>
<evidence type="ECO:0000256" key="8">
    <source>
        <dbReference type="ARBA" id="ARBA00072554"/>
    </source>
</evidence>
<accession>A0A067RDN0</accession>
<dbReference type="GO" id="GO:0005829">
    <property type="term" value="C:cytosol"/>
    <property type="evidence" value="ECO:0007669"/>
    <property type="project" value="TreeGrafter"/>
</dbReference>
<dbReference type="GO" id="GO:0004766">
    <property type="term" value="F:spermidine synthase activity"/>
    <property type="evidence" value="ECO:0007669"/>
    <property type="project" value="UniProtKB-EC"/>
</dbReference>
<dbReference type="GO" id="GO:0008295">
    <property type="term" value="P:spermidine biosynthetic process"/>
    <property type="evidence" value="ECO:0007669"/>
    <property type="project" value="TreeGrafter"/>
</dbReference>
<dbReference type="OMA" id="FLYHEMM"/>
<proteinExistence type="inferred from homology"/>
<dbReference type="NCBIfam" id="TIGR00417">
    <property type="entry name" value="speE"/>
    <property type="match status" value="1"/>
</dbReference>
<dbReference type="PANTHER" id="PTHR11558:SF11">
    <property type="entry name" value="SPERMIDINE SYNTHASE"/>
    <property type="match status" value="1"/>
</dbReference>
<dbReference type="STRING" id="136037.A0A067RDN0"/>
<keyword evidence="10" id="KW-0620">Polyamine biosynthesis</keyword>
<dbReference type="PROSITE" id="PS51006">
    <property type="entry name" value="PABS_2"/>
    <property type="match status" value="1"/>
</dbReference>
<feature type="domain" description="PABS" evidence="12">
    <location>
        <begin position="6"/>
        <end position="241"/>
    </location>
</feature>
<dbReference type="InterPro" id="IPR030373">
    <property type="entry name" value="PABS_CS"/>
</dbReference>
<dbReference type="InParanoid" id="A0A067RDN0"/>
<organism evidence="13 14">
    <name type="scientific">Zootermopsis nevadensis</name>
    <name type="common">Dampwood termite</name>
    <dbReference type="NCBI Taxonomy" id="136037"/>
    <lineage>
        <taxon>Eukaryota</taxon>
        <taxon>Metazoa</taxon>
        <taxon>Ecdysozoa</taxon>
        <taxon>Arthropoda</taxon>
        <taxon>Hexapoda</taxon>
        <taxon>Insecta</taxon>
        <taxon>Pterygota</taxon>
        <taxon>Neoptera</taxon>
        <taxon>Polyneoptera</taxon>
        <taxon>Dictyoptera</taxon>
        <taxon>Blattodea</taxon>
        <taxon>Blattoidea</taxon>
        <taxon>Termitoidae</taxon>
        <taxon>Termopsidae</taxon>
        <taxon>Zootermopsis</taxon>
    </lineage>
</organism>
<evidence type="ECO:0000256" key="10">
    <source>
        <dbReference type="PROSITE-ProRule" id="PRU00354"/>
    </source>
</evidence>
<comment type="subunit">
    <text evidence="3">Homodimer or homotetramer.</text>
</comment>
<gene>
    <name evidence="13" type="ORF">L798_00377</name>
</gene>
<evidence type="ECO:0000313" key="14">
    <source>
        <dbReference type="Proteomes" id="UP000027135"/>
    </source>
</evidence>
<dbReference type="HAMAP" id="MF_00198">
    <property type="entry name" value="Spermidine_synth"/>
    <property type="match status" value="1"/>
</dbReference>
<dbReference type="CDD" id="cd02440">
    <property type="entry name" value="AdoMet_MTases"/>
    <property type="match status" value="1"/>
</dbReference>
<evidence type="ECO:0000256" key="11">
    <source>
        <dbReference type="RuleBase" id="RU003836"/>
    </source>
</evidence>
<reference evidence="13 14" key="1">
    <citation type="journal article" date="2014" name="Nat. Commun.">
        <title>Molecular traces of alternative social organization in a termite genome.</title>
        <authorList>
            <person name="Terrapon N."/>
            <person name="Li C."/>
            <person name="Robertson H.M."/>
            <person name="Ji L."/>
            <person name="Meng X."/>
            <person name="Booth W."/>
            <person name="Chen Z."/>
            <person name="Childers C.P."/>
            <person name="Glastad K.M."/>
            <person name="Gokhale K."/>
            <person name="Gowin J."/>
            <person name="Gronenberg W."/>
            <person name="Hermansen R.A."/>
            <person name="Hu H."/>
            <person name="Hunt B.G."/>
            <person name="Huylmans A.K."/>
            <person name="Khalil S.M."/>
            <person name="Mitchell R.D."/>
            <person name="Munoz-Torres M.C."/>
            <person name="Mustard J.A."/>
            <person name="Pan H."/>
            <person name="Reese J.T."/>
            <person name="Scharf M.E."/>
            <person name="Sun F."/>
            <person name="Vogel H."/>
            <person name="Xiao J."/>
            <person name="Yang W."/>
            <person name="Yang Z."/>
            <person name="Yang Z."/>
            <person name="Zhou J."/>
            <person name="Zhu J."/>
            <person name="Brent C.S."/>
            <person name="Elsik C.G."/>
            <person name="Goodisman M.A."/>
            <person name="Liberles D.A."/>
            <person name="Roe R.M."/>
            <person name="Vargo E.L."/>
            <person name="Vilcinskas A."/>
            <person name="Wang J."/>
            <person name="Bornberg-Bauer E."/>
            <person name="Korb J."/>
            <person name="Zhang G."/>
            <person name="Liebig J."/>
        </authorList>
    </citation>
    <scope>NUCLEOTIDE SEQUENCE [LARGE SCALE GENOMIC DNA]</scope>
    <source>
        <tissue evidence="13">Whole organism</tissue>
    </source>
</reference>